<dbReference type="AlphaFoldDB" id="A0AAV4INS0"/>
<feature type="region of interest" description="Disordered" evidence="5">
    <location>
        <begin position="619"/>
        <end position="641"/>
    </location>
</feature>
<organism evidence="10 11">
    <name type="scientific">Elysia marginata</name>
    <dbReference type="NCBI Taxonomy" id="1093978"/>
    <lineage>
        <taxon>Eukaryota</taxon>
        <taxon>Metazoa</taxon>
        <taxon>Spiralia</taxon>
        <taxon>Lophotrochozoa</taxon>
        <taxon>Mollusca</taxon>
        <taxon>Gastropoda</taxon>
        <taxon>Heterobranchia</taxon>
        <taxon>Euthyneura</taxon>
        <taxon>Panpulmonata</taxon>
        <taxon>Sacoglossa</taxon>
        <taxon>Placobranchoidea</taxon>
        <taxon>Plakobranchidae</taxon>
        <taxon>Elysia</taxon>
    </lineage>
</organism>
<feature type="signal peptide" evidence="7">
    <location>
        <begin position="1"/>
        <end position="26"/>
    </location>
</feature>
<dbReference type="PROSITE" id="PS50055">
    <property type="entry name" value="TYR_PHOSPHATASE_PTP"/>
    <property type="match status" value="1"/>
</dbReference>
<dbReference type="CDD" id="cd00047">
    <property type="entry name" value="PTPc"/>
    <property type="match status" value="1"/>
</dbReference>
<feature type="region of interest" description="Disordered" evidence="5">
    <location>
        <begin position="75"/>
        <end position="377"/>
    </location>
</feature>
<feature type="region of interest" description="Disordered" evidence="5">
    <location>
        <begin position="751"/>
        <end position="809"/>
    </location>
</feature>
<feature type="compositionally biased region" description="Gly residues" evidence="5">
    <location>
        <begin position="777"/>
        <end position="789"/>
    </location>
</feature>
<feature type="compositionally biased region" description="Polar residues" evidence="5">
    <location>
        <begin position="95"/>
        <end position="104"/>
    </location>
</feature>
<feature type="compositionally biased region" description="Acidic residues" evidence="5">
    <location>
        <begin position="105"/>
        <end position="130"/>
    </location>
</feature>
<comment type="similarity">
    <text evidence="1">Belongs to the protein-tyrosine phosphatase family.</text>
</comment>
<sequence length="1195" mass="129798">MNMNSNIPILITLYFRAILFPGNASGRPTLLEQKVLTHIDTYRKILHAEYKQEVYKELVRDYVFPRENKSIRKKRNIAHDSAYTAPDTGHHSDQSNESQPSNFDSAEDDQQDDYLEGNDQDASDVLDDNTQDGSHGNHPDDSSSDGSSDLRQDTSQDDSADGSQGDIHQDHGTDQVQHSPAFTSQSSVTPVSYHTTTQRREPVSHVQTQPLTQADLQDSDPSDVGDGRENVGQPSISDDVEVGRSDLQTNSEEVGGGGVVLDSVAVETTGDQQGSDQDAPYNSDGTSNSQTNQNGDQDEPGQSEGGQGRDISPVSGDVHDSVNATLTDKDEDDDDQDNIPSENAGGQNVDHASNVQTMDGNGSPSNEHPMPGHSSVIAVDDKTGETNLNNSIVTDAENSTLFAQDNNTLSDLGEPGLHGSDLPDIPESHDMNETTTRTEVLDMPQTVTTDSLTTRAMQTGVRHTTAISPANVGPDGAITFRTPHITQPLQSGPTTLTLGTRRVTIRPMTSSTPTTQTTTTTTSTTTTLPSTSRSSTVSTATNTIIVTTLGSRTSETDPHKISISTPVTVNTVTANTTTSVTTPTTINTEISPANIPSVAPTRHPLPTVGSSITLTTVTQGSLPRQPNNTTPSQGSQLQPVGESQRNYVELKLDLTWPAFCDISNDLKEEVASLLVEHQPQFTSDQIRYRERFHCDATDIEQVSVQIYIESKMRHYDRELTLTCAQTLQNEQSLAQTTILQEKLVSVEVRTGTIPTEDQEGQSTGNGRDNTGDAGRVGDTGGGGTEGAGNGQDTNQGGESANQPSKGTSGSLADPGVLVAIVLACIGVVSCLAVAVLQIAVRRRNRLRTVLKRTIHRSGSMNSSDSIQLAAVTKSRPNSGLFNPALDITDAPLEPSHKMNLKQLMNFCSDEIKMMAEFEKLPYRMPRLSVVPTGEEDKNRFANVLPLALTRVKLLQDGPEPRSSYINANYVTGPDSQCQYYIATQAPTEDTIADFWTMVWQQGTKAIVMLTQMEEEGQTKCVPYWPDFVGKSAAQKHGDFLIELKNKEVCQEYIASELKISHLRKIEHRPIFHFWYTCWPTKSLPEPISLVKLVLDSRPKYEDAGVPVVVHCSPGTGRTGTFIALDQCMHQLETRRSIDVMKTVYSLRQERAGAVQNKEQYILLYQAAREYASIIESPGPSAASSATTLHALLPSS</sequence>
<dbReference type="PROSITE" id="PS50056">
    <property type="entry name" value="TYR_PHOSPHATASE_2"/>
    <property type="match status" value="1"/>
</dbReference>
<feature type="region of interest" description="Disordered" evidence="5">
    <location>
        <begin position="507"/>
        <end position="536"/>
    </location>
</feature>
<dbReference type="Proteomes" id="UP000762676">
    <property type="component" value="Unassembled WGS sequence"/>
</dbReference>
<dbReference type="SUPFAM" id="SSF52799">
    <property type="entry name" value="(Phosphotyrosine protein) phosphatases II"/>
    <property type="match status" value="1"/>
</dbReference>
<evidence type="ECO:0000256" key="6">
    <source>
        <dbReference type="SAM" id="Phobius"/>
    </source>
</evidence>
<dbReference type="InterPro" id="IPR000387">
    <property type="entry name" value="Tyr_Pase_dom"/>
</dbReference>
<evidence type="ECO:0000313" key="10">
    <source>
        <dbReference type="EMBL" id="GFS11590.1"/>
    </source>
</evidence>
<dbReference type="InterPro" id="IPR003595">
    <property type="entry name" value="Tyr_Pase_cat"/>
</dbReference>
<dbReference type="SMART" id="SM00194">
    <property type="entry name" value="PTPc"/>
    <property type="match status" value="1"/>
</dbReference>
<evidence type="ECO:0000256" key="2">
    <source>
        <dbReference type="ARBA" id="ARBA00013064"/>
    </source>
</evidence>
<dbReference type="PANTHER" id="PTHR19134:SF562">
    <property type="entry name" value="PROTEIN-TYROSINE-PHOSPHATASE"/>
    <property type="match status" value="1"/>
</dbReference>
<feature type="compositionally biased region" description="Low complexity" evidence="5">
    <location>
        <begin position="509"/>
        <end position="536"/>
    </location>
</feature>
<gene>
    <name evidence="10" type="ORF">ElyMa_006676000</name>
</gene>
<feature type="compositionally biased region" description="Polar residues" evidence="5">
    <location>
        <begin position="338"/>
        <end position="366"/>
    </location>
</feature>
<comment type="caution">
    <text evidence="10">The sequence shown here is derived from an EMBL/GenBank/DDBJ whole genome shotgun (WGS) entry which is preliminary data.</text>
</comment>
<evidence type="ECO:0000259" key="8">
    <source>
        <dbReference type="PROSITE" id="PS50055"/>
    </source>
</evidence>
<proteinExistence type="inferred from homology"/>
<dbReference type="GO" id="GO:0004725">
    <property type="term" value="F:protein tyrosine phosphatase activity"/>
    <property type="evidence" value="ECO:0007669"/>
    <property type="project" value="UniProtKB-EC"/>
</dbReference>
<dbReference type="Gene3D" id="3.90.190.10">
    <property type="entry name" value="Protein tyrosine phosphatase superfamily"/>
    <property type="match status" value="1"/>
</dbReference>
<keyword evidence="6" id="KW-1133">Transmembrane helix</keyword>
<feature type="chain" id="PRO_5043427818" description="protein-tyrosine-phosphatase" evidence="7">
    <location>
        <begin position="27"/>
        <end position="1195"/>
    </location>
</feature>
<keyword evidence="11" id="KW-1185">Reference proteome</keyword>
<evidence type="ECO:0000256" key="3">
    <source>
        <dbReference type="ARBA" id="ARBA00022801"/>
    </source>
</evidence>
<dbReference type="EC" id="3.1.3.48" evidence="2"/>
<keyword evidence="3" id="KW-0378">Hydrolase</keyword>
<evidence type="ECO:0000256" key="1">
    <source>
        <dbReference type="ARBA" id="ARBA00009580"/>
    </source>
</evidence>
<keyword evidence="4" id="KW-0904">Protein phosphatase</keyword>
<feature type="compositionally biased region" description="Polar residues" evidence="5">
    <location>
        <begin position="205"/>
        <end position="216"/>
    </location>
</feature>
<dbReference type="SMART" id="SM00404">
    <property type="entry name" value="PTPc_motif"/>
    <property type="match status" value="1"/>
</dbReference>
<dbReference type="PROSITE" id="PS00383">
    <property type="entry name" value="TYR_PHOSPHATASE_1"/>
    <property type="match status" value="1"/>
</dbReference>
<keyword evidence="10" id="KW-0675">Receptor</keyword>
<dbReference type="PRINTS" id="PR00700">
    <property type="entry name" value="PRTYPHPHTASE"/>
</dbReference>
<dbReference type="EMBL" id="BMAT01013379">
    <property type="protein sequence ID" value="GFS11590.1"/>
    <property type="molecule type" value="Genomic_DNA"/>
</dbReference>
<dbReference type="Pfam" id="PF00102">
    <property type="entry name" value="Y_phosphatase"/>
    <property type="match status" value="1"/>
</dbReference>
<evidence type="ECO:0000256" key="4">
    <source>
        <dbReference type="ARBA" id="ARBA00022912"/>
    </source>
</evidence>
<dbReference type="InterPro" id="IPR016130">
    <property type="entry name" value="Tyr_Pase_AS"/>
</dbReference>
<dbReference type="InterPro" id="IPR050348">
    <property type="entry name" value="Protein-Tyr_Phosphatase"/>
</dbReference>
<feature type="domain" description="Tyrosine-protein phosphatase" evidence="8">
    <location>
        <begin position="936"/>
        <end position="1170"/>
    </location>
</feature>
<keyword evidence="6" id="KW-0812">Transmembrane</keyword>
<evidence type="ECO:0000313" key="11">
    <source>
        <dbReference type="Proteomes" id="UP000762676"/>
    </source>
</evidence>
<keyword evidence="7" id="KW-0732">Signal</keyword>
<feature type="transmembrane region" description="Helical" evidence="6">
    <location>
        <begin position="816"/>
        <end position="840"/>
    </location>
</feature>
<protein>
    <recommendedName>
        <fullName evidence="2">protein-tyrosine-phosphatase</fullName>
        <ecNumber evidence="2">3.1.3.48</ecNumber>
    </recommendedName>
</protein>
<evidence type="ECO:0000259" key="9">
    <source>
        <dbReference type="PROSITE" id="PS50056"/>
    </source>
</evidence>
<name>A0AAV4INS0_9GAST</name>
<feature type="compositionally biased region" description="Polar residues" evidence="5">
    <location>
        <begin position="752"/>
        <end position="768"/>
    </location>
</feature>
<feature type="compositionally biased region" description="Polar residues" evidence="5">
    <location>
        <begin position="174"/>
        <end position="196"/>
    </location>
</feature>
<dbReference type="InterPro" id="IPR000242">
    <property type="entry name" value="PTP_cat"/>
</dbReference>
<feature type="domain" description="Tyrosine specific protein phosphatases" evidence="9">
    <location>
        <begin position="1087"/>
        <end position="1161"/>
    </location>
</feature>
<keyword evidence="6" id="KW-0472">Membrane</keyword>
<accession>A0AAV4INS0</accession>
<dbReference type="PANTHER" id="PTHR19134">
    <property type="entry name" value="RECEPTOR-TYPE TYROSINE-PROTEIN PHOSPHATASE"/>
    <property type="match status" value="1"/>
</dbReference>
<dbReference type="InterPro" id="IPR029021">
    <property type="entry name" value="Prot-tyrosine_phosphatase-like"/>
</dbReference>
<evidence type="ECO:0000256" key="7">
    <source>
        <dbReference type="SAM" id="SignalP"/>
    </source>
</evidence>
<reference evidence="10 11" key="1">
    <citation type="journal article" date="2021" name="Elife">
        <title>Chloroplast acquisition without the gene transfer in kleptoplastic sea slugs, Plakobranchus ocellatus.</title>
        <authorList>
            <person name="Maeda T."/>
            <person name="Takahashi S."/>
            <person name="Yoshida T."/>
            <person name="Shimamura S."/>
            <person name="Takaki Y."/>
            <person name="Nagai Y."/>
            <person name="Toyoda A."/>
            <person name="Suzuki Y."/>
            <person name="Arimoto A."/>
            <person name="Ishii H."/>
            <person name="Satoh N."/>
            <person name="Nishiyama T."/>
            <person name="Hasebe M."/>
            <person name="Maruyama T."/>
            <person name="Minagawa J."/>
            <person name="Obokata J."/>
            <person name="Shigenobu S."/>
        </authorList>
    </citation>
    <scope>NUCLEOTIDE SEQUENCE [LARGE SCALE GENOMIC DNA]</scope>
</reference>
<feature type="compositionally biased region" description="Polar residues" evidence="5">
    <location>
        <begin position="283"/>
        <end position="295"/>
    </location>
</feature>
<feature type="compositionally biased region" description="Polar residues" evidence="5">
    <location>
        <begin position="794"/>
        <end position="809"/>
    </location>
</feature>
<evidence type="ECO:0000256" key="5">
    <source>
        <dbReference type="SAM" id="MobiDB-lite"/>
    </source>
</evidence>
<dbReference type="GO" id="GO:0008045">
    <property type="term" value="P:motor neuron axon guidance"/>
    <property type="evidence" value="ECO:0007669"/>
    <property type="project" value="TreeGrafter"/>
</dbReference>